<keyword evidence="13" id="KW-0963">Cytoplasm</keyword>
<dbReference type="EMBL" id="JANGAB010000002">
    <property type="protein sequence ID" value="MCQ4949098.1"/>
    <property type="molecule type" value="Genomic_DNA"/>
</dbReference>
<comment type="function">
    <text evidence="13">Catalyzes the reduction of the glycolytic intermediate dihydroxyacetone phosphate (DHAP) to sn-glycerol 3-phosphate (G3P), the key precursor for phospholipid synthesis.</text>
</comment>
<feature type="binding site" evidence="13">
    <location>
        <position position="137"/>
    </location>
    <ligand>
        <name>NADPH</name>
        <dbReference type="ChEBI" id="CHEBI:57783"/>
    </ligand>
</feature>
<feature type="active site" description="Proton acceptor" evidence="13 14">
    <location>
        <position position="188"/>
    </location>
</feature>
<feature type="binding site" evidence="13">
    <location>
        <position position="133"/>
    </location>
    <ligand>
        <name>sn-glycerol 3-phosphate</name>
        <dbReference type="ChEBI" id="CHEBI:57597"/>
    </ligand>
</feature>
<dbReference type="FunFam" id="1.10.1040.10:FF:000001">
    <property type="entry name" value="Glycerol-3-phosphate dehydrogenase [NAD(P)+]"/>
    <property type="match status" value="1"/>
</dbReference>
<evidence type="ECO:0000256" key="16">
    <source>
        <dbReference type="PIRSR" id="PIRSR000114-3"/>
    </source>
</evidence>
<organism evidence="20 21">
    <name type="scientific">Bittarella massiliensis</name>
    <name type="common">ex Durand et al. 2017</name>
    <dbReference type="NCBI Taxonomy" id="1720313"/>
    <lineage>
        <taxon>Bacteria</taxon>
        <taxon>Bacillati</taxon>
        <taxon>Bacillota</taxon>
        <taxon>Clostridia</taxon>
        <taxon>Eubacteriales</taxon>
        <taxon>Oscillospiraceae</taxon>
        <taxon>Bittarella (ex Durand et al. 2017)</taxon>
    </lineage>
</organism>
<dbReference type="GO" id="GO:0051287">
    <property type="term" value="F:NAD binding"/>
    <property type="evidence" value="ECO:0007669"/>
    <property type="project" value="InterPro"/>
</dbReference>
<feature type="binding site" evidence="13">
    <location>
        <position position="188"/>
    </location>
    <ligand>
        <name>sn-glycerol 3-phosphate</name>
        <dbReference type="ChEBI" id="CHEBI:57597"/>
    </ligand>
</feature>
<feature type="binding site" evidence="13">
    <location>
        <position position="252"/>
    </location>
    <ligand>
        <name>NADPH</name>
        <dbReference type="ChEBI" id="CHEBI:57783"/>
    </ligand>
</feature>
<dbReference type="PANTHER" id="PTHR11728">
    <property type="entry name" value="GLYCEROL-3-PHOSPHATE DEHYDROGENASE"/>
    <property type="match status" value="1"/>
</dbReference>
<dbReference type="PANTHER" id="PTHR11728:SF1">
    <property type="entry name" value="GLYCEROL-3-PHOSPHATE DEHYDROGENASE [NAD(+)] 2, CHLOROPLASTIC"/>
    <property type="match status" value="1"/>
</dbReference>
<dbReference type="AlphaFoldDB" id="A0AAW5K916"/>
<evidence type="ECO:0000256" key="13">
    <source>
        <dbReference type="HAMAP-Rule" id="MF_00394"/>
    </source>
</evidence>
<evidence type="ECO:0000256" key="12">
    <source>
        <dbReference type="ARBA" id="ARBA00080511"/>
    </source>
</evidence>
<keyword evidence="3 13" id="KW-0521">NADP</keyword>
<keyword evidence="2 13" id="KW-0444">Lipid biosynthesis</keyword>
<dbReference type="GO" id="GO:0047952">
    <property type="term" value="F:glycerol-3-phosphate dehydrogenase [NAD(P)+] activity"/>
    <property type="evidence" value="ECO:0007669"/>
    <property type="project" value="UniProtKB-UniRule"/>
</dbReference>
<proteinExistence type="inferred from homology"/>
<dbReference type="NCBIfam" id="NF000942">
    <property type="entry name" value="PRK00094.1-4"/>
    <property type="match status" value="1"/>
</dbReference>
<evidence type="ECO:0000256" key="9">
    <source>
        <dbReference type="ARBA" id="ARBA00052716"/>
    </source>
</evidence>
<dbReference type="PROSITE" id="PS00957">
    <property type="entry name" value="NAD_G3PDH"/>
    <property type="match status" value="1"/>
</dbReference>
<dbReference type="NCBIfam" id="NF000940">
    <property type="entry name" value="PRK00094.1-2"/>
    <property type="match status" value="1"/>
</dbReference>
<dbReference type="PRINTS" id="PR00077">
    <property type="entry name" value="GPDHDRGNASE"/>
</dbReference>
<dbReference type="InterPro" id="IPR008927">
    <property type="entry name" value="6-PGluconate_DH-like_C_sf"/>
</dbReference>
<dbReference type="GO" id="GO:0005829">
    <property type="term" value="C:cytosol"/>
    <property type="evidence" value="ECO:0007669"/>
    <property type="project" value="TreeGrafter"/>
</dbReference>
<keyword evidence="4 13" id="KW-0560">Oxidoreductase</keyword>
<dbReference type="PIRSF" id="PIRSF000114">
    <property type="entry name" value="Glycerol-3-P_dh"/>
    <property type="match status" value="1"/>
</dbReference>
<dbReference type="SUPFAM" id="SSF51735">
    <property type="entry name" value="NAD(P)-binding Rossmann-fold domains"/>
    <property type="match status" value="1"/>
</dbReference>
<comment type="pathway">
    <text evidence="13">Membrane lipid metabolism; glycerophospholipid metabolism.</text>
</comment>
<dbReference type="GO" id="GO:0046168">
    <property type="term" value="P:glycerol-3-phosphate catabolic process"/>
    <property type="evidence" value="ECO:0007669"/>
    <property type="project" value="InterPro"/>
</dbReference>
<feature type="binding site" evidence="13">
    <location>
        <position position="278"/>
    </location>
    <ligand>
        <name>NADPH</name>
        <dbReference type="ChEBI" id="CHEBI:57783"/>
    </ligand>
</feature>
<dbReference type="Gene3D" id="3.40.50.720">
    <property type="entry name" value="NAD(P)-binding Rossmann-like Domain"/>
    <property type="match status" value="1"/>
</dbReference>
<evidence type="ECO:0000313" key="21">
    <source>
        <dbReference type="Proteomes" id="UP001205063"/>
    </source>
</evidence>
<keyword evidence="13" id="KW-0547">Nucleotide-binding</keyword>
<keyword evidence="5 13" id="KW-0520">NAD</keyword>
<comment type="caution">
    <text evidence="20">The sequence shown here is derived from an EMBL/GenBank/DDBJ whole genome shotgun (WGS) entry which is preliminary data.</text>
</comment>
<evidence type="ECO:0000256" key="3">
    <source>
        <dbReference type="ARBA" id="ARBA00022857"/>
    </source>
</evidence>
<comment type="catalytic activity">
    <reaction evidence="9">
        <text>sn-glycerol 3-phosphate + NADP(+) = dihydroxyacetone phosphate + NADPH + H(+)</text>
        <dbReference type="Rhea" id="RHEA:11096"/>
        <dbReference type="ChEBI" id="CHEBI:15378"/>
        <dbReference type="ChEBI" id="CHEBI:57597"/>
        <dbReference type="ChEBI" id="CHEBI:57642"/>
        <dbReference type="ChEBI" id="CHEBI:57783"/>
        <dbReference type="ChEBI" id="CHEBI:58349"/>
        <dbReference type="EC" id="1.1.1.94"/>
    </reaction>
    <physiologicalReaction direction="right-to-left" evidence="9">
        <dbReference type="Rhea" id="RHEA:11098"/>
    </physiologicalReaction>
</comment>
<keyword evidence="8 13" id="KW-1208">Phospholipid metabolism</keyword>
<evidence type="ECO:0000256" key="17">
    <source>
        <dbReference type="RuleBase" id="RU000437"/>
    </source>
</evidence>
<dbReference type="Pfam" id="PF01210">
    <property type="entry name" value="NAD_Gly3P_dh_N"/>
    <property type="match status" value="1"/>
</dbReference>
<comment type="catalytic activity">
    <reaction evidence="13">
        <text>sn-glycerol 3-phosphate + NAD(+) = dihydroxyacetone phosphate + NADH + H(+)</text>
        <dbReference type="Rhea" id="RHEA:11092"/>
        <dbReference type="ChEBI" id="CHEBI:15378"/>
        <dbReference type="ChEBI" id="CHEBI:57540"/>
        <dbReference type="ChEBI" id="CHEBI:57597"/>
        <dbReference type="ChEBI" id="CHEBI:57642"/>
        <dbReference type="ChEBI" id="CHEBI:57945"/>
        <dbReference type="EC" id="1.1.1.94"/>
    </reaction>
</comment>
<evidence type="ECO:0000256" key="8">
    <source>
        <dbReference type="ARBA" id="ARBA00023264"/>
    </source>
</evidence>
<dbReference type="InterPro" id="IPR013328">
    <property type="entry name" value="6PGD_dom2"/>
</dbReference>
<dbReference type="GO" id="GO:0006650">
    <property type="term" value="P:glycerophospholipid metabolic process"/>
    <property type="evidence" value="ECO:0007669"/>
    <property type="project" value="UniProtKB-UniRule"/>
</dbReference>
<dbReference type="SUPFAM" id="SSF48179">
    <property type="entry name" value="6-phosphogluconate dehydrogenase C-terminal domain-like"/>
    <property type="match status" value="1"/>
</dbReference>
<keyword evidence="7 13" id="KW-0594">Phospholipid biosynthesis</keyword>
<evidence type="ECO:0000259" key="18">
    <source>
        <dbReference type="Pfam" id="PF01210"/>
    </source>
</evidence>
<feature type="binding site" evidence="16">
    <location>
        <position position="252"/>
    </location>
    <ligand>
        <name>NAD(+)</name>
        <dbReference type="ChEBI" id="CHEBI:57540"/>
    </ligand>
</feature>
<dbReference type="Pfam" id="PF07479">
    <property type="entry name" value="NAD_Gly3P_dh_C"/>
    <property type="match status" value="1"/>
</dbReference>
<feature type="binding site" evidence="16">
    <location>
        <begin position="8"/>
        <end position="13"/>
    </location>
    <ligand>
        <name>NAD(+)</name>
        <dbReference type="ChEBI" id="CHEBI:57540"/>
    </ligand>
</feature>
<dbReference type="InterPro" id="IPR036291">
    <property type="entry name" value="NAD(P)-bd_dom_sf"/>
</dbReference>
<evidence type="ECO:0000256" key="1">
    <source>
        <dbReference type="ARBA" id="ARBA00011009"/>
    </source>
</evidence>
<comment type="similarity">
    <text evidence="1 13 17">Belongs to the NAD-dependent glycerol-3-phosphate dehydrogenase family.</text>
</comment>
<dbReference type="GO" id="GO:0005975">
    <property type="term" value="P:carbohydrate metabolic process"/>
    <property type="evidence" value="ECO:0007669"/>
    <property type="project" value="InterPro"/>
</dbReference>
<feature type="binding site" evidence="13">
    <location>
        <position position="252"/>
    </location>
    <ligand>
        <name>sn-glycerol 3-phosphate</name>
        <dbReference type="ChEBI" id="CHEBI:57597"/>
    </ligand>
</feature>
<dbReference type="FunFam" id="3.40.50.720:FF:000019">
    <property type="entry name" value="Glycerol-3-phosphate dehydrogenase [NAD(P)+]"/>
    <property type="match status" value="1"/>
</dbReference>
<feature type="binding site" evidence="13">
    <location>
        <position position="135"/>
    </location>
    <ligand>
        <name>sn-glycerol 3-phosphate</name>
        <dbReference type="ChEBI" id="CHEBI:57597"/>
    </ligand>
</feature>
<dbReference type="GO" id="GO:0008654">
    <property type="term" value="P:phospholipid biosynthetic process"/>
    <property type="evidence" value="ECO:0007669"/>
    <property type="project" value="UniProtKB-KW"/>
</dbReference>
<keyword evidence="6 13" id="KW-0443">Lipid metabolism</keyword>
<accession>A0AAW5K916</accession>
<feature type="binding site" evidence="15">
    <location>
        <position position="105"/>
    </location>
    <ligand>
        <name>substrate</name>
    </ligand>
</feature>
<dbReference type="HAMAP" id="MF_00394">
    <property type="entry name" value="NAD_Glyc3P_dehydrog"/>
    <property type="match status" value="1"/>
</dbReference>
<evidence type="ECO:0000256" key="5">
    <source>
        <dbReference type="ARBA" id="ARBA00023027"/>
    </source>
</evidence>
<feature type="binding site" evidence="13">
    <location>
        <position position="105"/>
    </location>
    <ligand>
        <name>NADPH</name>
        <dbReference type="ChEBI" id="CHEBI:57783"/>
    </ligand>
</feature>
<evidence type="ECO:0000256" key="11">
    <source>
        <dbReference type="ARBA" id="ARBA00069372"/>
    </source>
</evidence>
<feature type="binding site" evidence="16">
    <location>
        <position position="137"/>
    </location>
    <ligand>
        <name>NAD(+)</name>
        <dbReference type="ChEBI" id="CHEBI:57540"/>
    </ligand>
</feature>
<evidence type="ECO:0000256" key="7">
    <source>
        <dbReference type="ARBA" id="ARBA00023209"/>
    </source>
</evidence>
<dbReference type="Proteomes" id="UP001205063">
    <property type="component" value="Unassembled WGS sequence"/>
</dbReference>
<evidence type="ECO:0000256" key="6">
    <source>
        <dbReference type="ARBA" id="ARBA00023098"/>
    </source>
</evidence>
<name>A0AAW5K916_9FIRM</name>
<evidence type="ECO:0000313" key="20">
    <source>
        <dbReference type="EMBL" id="MCQ4949098.1"/>
    </source>
</evidence>
<protein>
    <recommendedName>
        <fullName evidence="11 13">Glycerol-3-phosphate dehydrogenase [NAD(P)+]</fullName>
        <ecNumber evidence="10 13">1.1.1.94</ecNumber>
    </recommendedName>
    <alternativeName>
        <fullName evidence="13">NAD(P)(+)-dependent glycerol-3-phosphate dehydrogenase</fullName>
    </alternativeName>
    <alternativeName>
        <fullName evidence="12 13">NAD(P)H-dependent dihydroxyacetone-phosphate reductase</fullName>
    </alternativeName>
</protein>
<comment type="caution">
    <text evidence="13">Lacks conserved residue(s) required for the propagation of feature annotation.</text>
</comment>
<evidence type="ECO:0000259" key="19">
    <source>
        <dbReference type="Pfam" id="PF07479"/>
    </source>
</evidence>
<evidence type="ECO:0000256" key="14">
    <source>
        <dbReference type="PIRSR" id="PIRSR000114-1"/>
    </source>
</evidence>
<reference evidence="20" key="1">
    <citation type="submission" date="2022-06" db="EMBL/GenBank/DDBJ databases">
        <title>Isolation of gut microbiota from human fecal samples.</title>
        <authorList>
            <person name="Pamer E.G."/>
            <person name="Barat B."/>
            <person name="Waligurski E."/>
            <person name="Medina S."/>
            <person name="Paddock L."/>
            <person name="Mostad J."/>
        </authorList>
    </citation>
    <scope>NUCLEOTIDE SEQUENCE</scope>
    <source>
        <strain evidence="20">DFI.7.96</strain>
    </source>
</reference>
<dbReference type="InterPro" id="IPR006109">
    <property type="entry name" value="G3P_DH_NAD-dep_C"/>
</dbReference>
<feature type="binding site" evidence="13">
    <location>
        <position position="251"/>
    </location>
    <ligand>
        <name>sn-glycerol 3-phosphate</name>
        <dbReference type="ChEBI" id="CHEBI:57597"/>
    </ligand>
</feature>
<feature type="domain" description="Glycerol-3-phosphate dehydrogenase NAD-dependent N-terminal" evidence="18">
    <location>
        <begin position="3"/>
        <end position="156"/>
    </location>
</feature>
<dbReference type="EC" id="1.1.1.94" evidence="10 13"/>
<feature type="binding site" evidence="13">
    <location>
        <position position="241"/>
    </location>
    <ligand>
        <name>sn-glycerol 3-phosphate</name>
        <dbReference type="ChEBI" id="CHEBI:57597"/>
    </ligand>
</feature>
<feature type="binding site" evidence="15">
    <location>
        <begin position="252"/>
        <end position="253"/>
    </location>
    <ligand>
        <name>substrate</name>
    </ligand>
</feature>
<feature type="binding site" evidence="13">
    <location>
        <position position="105"/>
    </location>
    <ligand>
        <name>sn-glycerol 3-phosphate</name>
        <dbReference type="ChEBI" id="CHEBI:57597"/>
    </ligand>
</feature>
<evidence type="ECO:0000256" key="4">
    <source>
        <dbReference type="ARBA" id="ARBA00023002"/>
    </source>
</evidence>
<evidence type="ECO:0000256" key="2">
    <source>
        <dbReference type="ARBA" id="ARBA00022516"/>
    </source>
</evidence>
<evidence type="ECO:0000256" key="15">
    <source>
        <dbReference type="PIRSR" id="PIRSR000114-2"/>
    </source>
</evidence>
<feature type="binding site" evidence="13">
    <location>
        <position position="12"/>
    </location>
    <ligand>
        <name>NADPH</name>
        <dbReference type="ChEBI" id="CHEBI:57783"/>
    </ligand>
</feature>
<dbReference type="GO" id="GO:0046167">
    <property type="term" value="P:glycerol-3-phosphate biosynthetic process"/>
    <property type="evidence" value="ECO:0007669"/>
    <property type="project" value="UniProtKB-UniRule"/>
</dbReference>
<comment type="subcellular location">
    <subcellularLocation>
        <location evidence="13">Cytoplasm</location>
    </subcellularLocation>
</comment>
<dbReference type="InterPro" id="IPR006168">
    <property type="entry name" value="G3P_DH_NAD-dep"/>
</dbReference>
<sequence length="336" mass="35530">MAKIVILGAGGFGISLAVMARSYGNEVTLWSPFQEEVDLLTYERENKKLLPGVVLEPDVGVSTDLAVAEGAQLLLFAVPSQAVRSTAQKVAPHVPEGAVLANVAKGLENGTQLRLTQVIESEIGGHQVVALSGPSHAEEVARGVPTTIVAACKVRANAEYVQTVLMNPNLRIYLNDDVVGVELGGALKNVIALAAGISDGLKLGDNAKAALMTRGLSEIARLGVAMGGRSETFAGLTGVGDLIVTCTSMHSRNRRCGLLIGQGMAATDALKQIGMTVEGYTATLVARELSLQAGVEMPIVEQMFQVLYNGLDCRQGIKNLMSRPRKHESEQVWFGE</sequence>
<feature type="domain" description="Glycerol-3-phosphate dehydrogenase NAD-dependent C-terminal" evidence="19">
    <location>
        <begin position="177"/>
        <end position="317"/>
    </location>
</feature>
<dbReference type="InterPro" id="IPR011128">
    <property type="entry name" value="G3P_DH_NAD-dep_N"/>
</dbReference>
<dbReference type="RefSeq" id="WP_256135798.1">
    <property type="nucleotide sequence ID" value="NZ_JANGAB010000002.1"/>
</dbReference>
<feature type="binding site" evidence="13">
    <location>
        <position position="253"/>
    </location>
    <ligand>
        <name>sn-glycerol 3-phosphate</name>
        <dbReference type="ChEBI" id="CHEBI:57597"/>
    </ligand>
</feature>
<evidence type="ECO:0000256" key="10">
    <source>
        <dbReference type="ARBA" id="ARBA00066687"/>
    </source>
</evidence>
<gene>
    <name evidence="13" type="primary">gpsA</name>
    <name evidence="20" type="ORF">NE646_05390</name>
</gene>
<dbReference type="Gene3D" id="1.10.1040.10">
    <property type="entry name" value="N-(1-d-carboxylethyl)-l-norvaline Dehydrogenase, domain 2"/>
    <property type="match status" value="1"/>
</dbReference>